<feature type="transmembrane region" description="Helical" evidence="1">
    <location>
        <begin position="129"/>
        <end position="149"/>
    </location>
</feature>
<keyword evidence="1" id="KW-0472">Membrane</keyword>
<protein>
    <submittedName>
        <fullName evidence="2">Uncharacterized protein</fullName>
    </submittedName>
</protein>
<feature type="transmembrane region" description="Helical" evidence="1">
    <location>
        <begin position="95"/>
        <end position="117"/>
    </location>
</feature>
<dbReference type="Proteomes" id="UP000030747">
    <property type="component" value="Unassembled WGS sequence"/>
</dbReference>
<keyword evidence="3" id="KW-1185">Reference proteome</keyword>
<dbReference type="EMBL" id="HG673870">
    <property type="protein sequence ID" value="CDJ38416.1"/>
    <property type="molecule type" value="Genomic_DNA"/>
</dbReference>
<reference evidence="2" key="2">
    <citation type="submission" date="2013-10" db="EMBL/GenBank/DDBJ databases">
        <authorList>
            <person name="Aslett M."/>
        </authorList>
    </citation>
    <scope>NUCLEOTIDE SEQUENCE [LARGE SCALE GENOMIC DNA]</scope>
    <source>
        <strain evidence="2">Houghton</strain>
    </source>
</reference>
<dbReference type="OrthoDB" id="354810at2759"/>
<dbReference type="GeneID" id="25256794"/>
<proteinExistence type="predicted"/>
<evidence type="ECO:0000256" key="1">
    <source>
        <dbReference type="SAM" id="Phobius"/>
    </source>
</evidence>
<feature type="transmembrane region" description="Helical" evidence="1">
    <location>
        <begin position="67"/>
        <end position="89"/>
    </location>
</feature>
<keyword evidence="1" id="KW-1133">Transmembrane helix</keyword>
<reference evidence="2" key="1">
    <citation type="submission" date="2013-10" db="EMBL/GenBank/DDBJ databases">
        <title>Genomic analysis of the causative agents of coccidiosis in chickens.</title>
        <authorList>
            <person name="Reid A.J."/>
            <person name="Blake D."/>
            <person name="Billington K."/>
            <person name="Browne H."/>
            <person name="Dunn M."/>
            <person name="Hung S."/>
            <person name="Kawahara F."/>
            <person name="Miranda-Saavedra D."/>
            <person name="Mourier T."/>
            <person name="Nagra H."/>
            <person name="Otto T.D."/>
            <person name="Rawlings N."/>
            <person name="Sanchez A."/>
            <person name="Sanders M."/>
            <person name="Subramaniam C."/>
            <person name="Tay Y."/>
            <person name="Dear P."/>
            <person name="Doerig C."/>
            <person name="Gruber A."/>
            <person name="Parkinson J."/>
            <person name="Shirley M."/>
            <person name="Wan K.L."/>
            <person name="Berriman M."/>
            <person name="Tomley F."/>
            <person name="Pain A."/>
        </authorList>
    </citation>
    <scope>NUCLEOTIDE SEQUENCE [LARGE SCALE GENOMIC DNA]</scope>
    <source>
        <strain evidence="2">Houghton</strain>
    </source>
</reference>
<dbReference type="InterPro" id="IPR004316">
    <property type="entry name" value="SWEET_rpt"/>
</dbReference>
<evidence type="ECO:0000313" key="3">
    <source>
        <dbReference type="Proteomes" id="UP000030747"/>
    </source>
</evidence>
<dbReference type="VEuPathDB" id="ToxoDB:ETH_00038765"/>
<evidence type="ECO:0000313" key="2">
    <source>
        <dbReference type="EMBL" id="CDJ38416.1"/>
    </source>
</evidence>
<feature type="transmembrane region" description="Helical" evidence="1">
    <location>
        <begin position="155"/>
        <end position="172"/>
    </location>
</feature>
<dbReference type="GO" id="GO:0016020">
    <property type="term" value="C:membrane"/>
    <property type="evidence" value="ECO:0007669"/>
    <property type="project" value="InterPro"/>
</dbReference>
<dbReference type="RefSeq" id="XP_013229254.1">
    <property type="nucleotide sequence ID" value="XM_013373800.1"/>
</dbReference>
<dbReference type="VEuPathDB" id="ToxoDB:ETH2_0812300"/>
<dbReference type="AlphaFoldDB" id="U6KNM5"/>
<gene>
    <name evidence="2" type="ORF">ETH_00038765</name>
</gene>
<dbReference type="Pfam" id="PF03083">
    <property type="entry name" value="MtN3_slv"/>
    <property type="match status" value="1"/>
</dbReference>
<dbReference type="Gene3D" id="1.20.1280.290">
    <property type="match status" value="1"/>
</dbReference>
<accession>U6KNM5</accession>
<organism evidence="2 3">
    <name type="scientific">Eimeria tenella</name>
    <name type="common">Coccidian parasite</name>
    <dbReference type="NCBI Taxonomy" id="5802"/>
    <lineage>
        <taxon>Eukaryota</taxon>
        <taxon>Sar</taxon>
        <taxon>Alveolata</taxon>
        <taxon>Apicomplexa</taxon>
        <taxon>Conoidasida</taxon>
        <taxon>Coccidia</taxon>
        <taxon>Eucoccidiorida</taxon>
        <taxon>Eimeriorina</taxon>
        <taxon>Eimeriidae</taxon>
        <taxon>Eimeria</taxon>
    </lineage>
</organism>
<sequence>MGAPGSWMASYGSEPLDPQAAQSRLAEAAAGPTAAAAGAARHCSSAAAAAAAAAAGKRRWKTLLGSVRLLGALVTWFCLLLSVASLLQIKPAGALQVLQVAAPVAAVLLFLSPGAAAKRALRDADTTSLPAVVFAAQAVSCAVALVYGMQINSNAIFITNAMGFAAVWALWLRTTD</sequence>
<keyword evidence="1" id="KW-0812">Transmembrane</keyword>
<name>U6KNM5_EIMTE</name>